<dbReference type="AlphaFoldDB" id="A0A0B1S703"/>
<sequence length="58" mass="6587">MQAGLRLELNCENRAAKYDKVPRAFCRRLVRRASRDSTLVENLSSSVEVRLFTSISDG</sequence>
<proteinExistence type="predicted"/>
<evidence type="ECO:0000313" key="1">
    <source>
        <dbReference type="EMBL" id="KHJ80704.1"/>
    </source>
</evidence>
<dbReference type="EMBL" id="KN599987">
    <property type="protein sequence ID" value="KHJ80704.1"/>
    <property type="molecule type" value="Genomic_DNA"/>
</dbReference>
<organism evidence="1 2">
    <name type="scientific">Oesophagostomum dentatum</name>
    <name type="common">Nodular worm</name>
    <dbReference type="NCBI Taxonomy" id="61180"/>
    <lineage>
        <taxon>Eukaryota</taxon>
        <taxon>Metazoa</taxon>
        <taxon>Ecdysozoa</taxon>
        <taxon>Nematoda</taxon>
        <taxon>Chromadorea</taxon>
        <taxon>Rhabditida</taxon>
        <taxon>Rhabditina</taxon>
        <taxon>Rhabditomorpha</taxon>
        <taxon>Strongyloidea</taxon>
        <taxon>Strongylidae</taxon>
        <taxon>Oesophagostomum</taxon>
    </lineage>
</organism>
<name>A0A0B1S703_OESDE</name>
<protein>
    <submittedName>
        <fullName evidence="1">Uncharacterized protein</fullName>
    </submittedName>
</protein>
<dbReference type="Proteomes" id="UP000053660">
    <property type="component" value="Unassembled WGS sequence"/>
</dbReference>
<gene>
    <name evidence="1" type="ORF">OESDEN_19617</name>
</gene>
<evidence type="ECO:0000313" key="2">
    <source>
        <dbReference type="Proteomes" id="UP000053660"/>
    </source>
</evidence>
<reference evidence="1 2" key="1">
    <citation type="submission" date="2014-03" db="EMBL/GenBank/DDBJ databases">
        <title>Draft genome of the hookworm Oesophagostomum dentatum.</title>
        <authorList>
            <person name="Mitreva M."/>
        </authorList>
    </citation>
    <scope>NUCLEOTIDE SEQUENCE [LARGE SCALE GENOMIC DNA]</scope>
    <source>
        <strain evidence="1 2">OD-Hann</strain>
    </source>
</reference>
<accession>A0A0B1S703</accession>
<keyword evidence="2" id="KW-1185">Reference proteome</keyword>